<reference evidence="1 2" key="1">
    <citation type="journal article" date="2023" name="Plants (Basel)">
        <title>Bridging the Gap: Combining Genomics and Transcriptomics Approaches to Understand Stylosanthes scabra, an Orphan Legume from the Brazilian Caatinga.</title>
        <authorList>
            <person name="Ferreira-Neto J.R.C."/>
            <person name="da Silva M.D."/>
            <person name="Binneck E."/>
            <person name="de Melo N.F."/>
            <person name="da Silva R.H."/>
            <person name="de Melo A.L.T.M."/>
            <person name="Pandolfi V."/>
            <person name="Bustamante F.O."/>
            <person name="Brasileiro-Vidal A.C."/>
            <person name="Benko-Iseppon A.M."/>
        </authorList>
    </citation>
    <scope>NUCLEOTIDE SEQUENCE [LARGE SCALE GENOMIC DNA]</scope>
    <source>
        <tissue evidence="1">Leaves</tissue>
    </source>
</reference>
<organism evidence="1 2">
    <name type="scientific">Stylosanthes scabra</name>
    <dbReference type="NCBI Taxonomy" id="79078"/>
    <lineage>
        <taxon>Eukaryota</taxon>
        <taxon>Viridiplantae</taxon>
        <taxon>Streptophyta</taxon>
        <taxon>Embryophyta</taxon>
        <taxon>Tracheophyta</taxon>
        <taxon>Spermatophyta</taxon>
        <taxon>Magnoliopsida</taxon>
        <taxon>eudicotyledons</taxon>
        <taxon>Gunneridae</taxon>
        <taxon>Pentapetalae</taxon>
        <taxon>rosids</taxon>
        <taxon>fabids</taxon>
        <taxon>Fabales</taxon>
        <taxon>Fabaceae</taxon>
        <taxon>Papilionoideae</taxon>
        <taxon>50 kb inversion clade</taxon>
        <taxon>dalbergioids sensu lato</taxon>
        <taxon>Dalbergieae</taxon>
        <taxon>Pterocarpus clade</taxon>
        <taxon>Stylosanthes</taxon>
    </lineage>
</organism>
<proteinExistence type="predicted"/>
<evidence type="ECO:0000313" key="2">
    <source>
        <dbReference type="Proteomes" id="UP001341840"/>
    </source>
</evidence>
<comment type="caution">
    <text evidence="1">The sequence shown here is derived from an EMBL/GenBank/DDBJ whole genome shotgun (WGS) entry which is preliminary data.</text>
</comment>
<protein>
    <submittedName>
        <fullName evidence="1">Uncharacterized protein</fullName>
    </submittedName>
</protein>
<keyword evidence="2" id="KW-1185">Reference proteome</keyword>
<feature type="non-terminal residue" evidence="1">
    <location>
        <position position="155"/>
    </location>
</feature>
<gene>
    <name evidence="1" type="ORF">PIB30_063897</name>
</gene>
<dbReference type="Proteomes" id="UP001341840">
    <property type="component" value="Unassembled WGS sequence"/>
</dbReference>
<sequence>MYFKISKAPNFQPFYLTSDRKTKFSLNWRMGYRSPRPAANALSEEEKKTASLLRSVWRKEHLKLKDLMCDDEIAKRMVVRFILAQSAILQKCLDLRSIGLPDSRLRICPEQCPKLVKLACQVLAYKEIGTLDRQGSLKPLGRQLWVPLVGFVEAA</sequence>
<dbReference type="EMBL" id="JASCZI010000615">
    <property type="protein sequence ID" value="MED6112695.1"/>
    <property type="molecule type" value="Genomic_DNA"/>
</dbReference>
<name>A0ABU6QM52_9FABA</name>
<evidence type="ECO:0000313" key="1">
    <source>
        <dbReference type="EMBL" id="MED6112695.1"/>
    </source>
</evidence>
<accession>A0ABU6QM52</accession>